<dbReference type="InterPro" id="IPR036663">
    <property type="entry name" value="Fumarylacetoacetase_C_sf"/>
</dbReference>
<dbReference type="SUPFAM" id="SSF56529">
    <property type="entry name" value="FAH"/>
    <property type="match status" value="1"/>
</dbReference>
<keyword evidence="4" id="KW-1185">Reference proteome</keyword>
<gene>
    <name evidence="3" type="ORF">C7402_118133</name>
</gene>
<dbReference type="Proteomes" id="UP000245712">
    <property type="component" value="Unassembled WGS sequence"/>
</dbReference>
<dbReference type="NCBIfam" id="TIGR03220">
    <property type="entry name" value="catechol_dmpE"/>
    <property type="match status" value="1"/>
</dbReference>
<protein>
    <submittedName>
        <fullName evidence="3">2-oxopent-4-enoate/cis-2-oxohex-4-enoate hydratase</fullName>
    </submittedName>
</protein>
<keyword evidence="1" id="KW-0456">Lyase</keyword>
<dbReference type="PANTHER" id="PTHR30143">
    <property type="entry name" value="ACID HYDRATASE"/>
    <property type="match status" value="1"/>
</dbReference>
<name>A0ABX5KDK2_9BURK</name>
<proteinExistence type="predicted"/>
<dbReference type="Pfam" id="PF01557">
    <property type="entry name" value="FAA_hydrolase"/>
    <property type="match status" value="1"/>
</dbReference>
<dbReference type="EMBL" id="QEOB01000018">
    <property type="protein sequence ID" value="PVX75201.1"/>
    <property type="molecule type" value="Genomic_DNA"/>
</dbReference>
<reference evidence="3 4" key="1">
    <citation type="submission" date="2018-05" db="EMBL/GenBank/DDBJ databases">
        <title>Genomic Encyclopedia of Type Strains, Phase IV (KMG-V): Genome sequencing to study the core and pangenomes of soil and plant-associated prokaryotes.</title>
        <authorList>
            <person name="Whitman W."/>
        </authorList>
    </citation>
    <scope>NUCLEOTIDE SEQUENCE [LARGE SCALE GENOMIC DNA]</scope>
    <source>
        <strain evidence="3 4">SCZa-39</strain>
    </source>
</reference>
<dbReference type="InterPro" id="IPR011234">
    <property type="entry name" value="Fumarylacetoacetase-like_C"/>
</dbReference>
<organism evidence="3 4">
    <name type="scientific">Paraburkholderia unamae</name>
    <dbReference type="NCBI Taxonomy" id="219649"/>
    <lineage>
        <taxon>Bacteria</taxon>
        <taxon>Pseudomonadati</taxon>
        <taxon>Pseudomonadota</taxon>
        <taxon>Betaproteobacteria</taxon>
        <taxon>Burkholderiales</taxon>
        <taxon>Burkholderiaceae</taxon>
        <taxon>Paraburkholderia</taxon>
    </lineage>
</organism>
<dbReference type="Gene3D" id="3.90.850.10">
    <property type="entry name" value="Fumarylacetoacetase-like, C-terminal domain"/>
    <property type="match status" value="1"/>
</dbReference>
<evidence type="ECO:0000259" key="2">
    <source>
        <dbReference type="Pfam" id="PF01557"/>
    </source>
</evidence>
<evidence type="ECO:0000313" key="4">
    <source>
        <dbReference type="Proteomes" id="UP000245712"/>
    </source>
</evidence>
<feature type="domain" description="Fumarylacetoacetase-like C-terminal" evidence="2">
    <location>
        <begin position="103"/>
        <end position="257"/>
    </location>
</feature>
<dbReference type="InterPro" id="IPR017632">
    <property type="entry name" value="2-oxopent-4-enoate_hydratase"/>
</dbReference>
<dbReference type="InterPro" id="IPR050772">
    <property type="entry name" value="Hydratase-Decarb/MhpD_sf"/>
</dbReference>
<sequence>MTLDTTTLDALGERLYTAWRERSAIDPLTQAHAQMTLEDAYRVQQRLIAHRVEGGERIVGKKIGVTSEAVMTMLGVDQPDFGQLLDGMIRDDGAAIDSRALIQPKAEGEIAFVLKRDLRGPGVSAADVIAATEGVMACFEIVDSRIRDWKIRIQDTVADNASCGLFVLGDRLVDPRALDMRTCGMVLEKNGAVAATGAGAATMGSPVVAVAWLANMLGRLGTTLEAGSVILSGALGAMVPVVAGDNLRVTIGGLGGCSIRFD</sequence>
<evidence type="ECO:0000313" key="3">
    <source>
        <dbReference type="EMBL" id="PVX75201.1"/>
    </source>
</evidence>
<dbReference type="PANTHER" id="PTHR30143:SF0">
    <property type="entry name" value="2-KETO-4-PENTENOATE HYDRATASE"/>
    <property type="match status" value="1"/>
</dbReference>
<accession>A0ABX5KDK2</accession>
<dbReference type="RefSeq" id="WP_116613563.1">
    <property type="nucleotide sequence ID" value="NZ_QEOB01000018.1"/>
</dbReference>
<comment type="caution">
    <text evidence="3">The sequence shown here is derived from an EMBL/GenBank/DDBJ whole genome shotgun (WGS) entry which is preliminary data.</text>
</comment>
<evidence type="ECO:0000256" key="1">
    <source>
        <dbReference type="ARBA" id="ARBA00023239"/>
    </source>
</evidence>